<dbReference type="InterPro" id="IPR001810">
    <property type="entry name" value="F-box_dom"/>
</dbReference>
<evidence type="ECO:0000313" key="2">
    <source>
        <dbReference type="EMBL" id="CAF1200025.1"/>
    </source>
</evidence>
<sequence length="527" mass="62417">MIMTIASIECLPDEMFVEIFRYLDGYDILQSFLNLNYRFRQLLTSSSLKLRVKLCGEILLPQKYQIYSLHLSYDLHMDQFLTSYPIDSSFTQLESLSIQFIQTDQALRLLQNLLYCPRLHQLTIRLADDQIDLYTIYSSIFRLRVLNYLKISSLENGLSFFWPYQSLKSANLIKYLIIDHPCTVNDIMTILSFTPNLSHLTCKKSLTCLFTSFPLIATDKLIFLSLKDCQMDFDEFETFIRKISSTLQIMKVVTFNDSSYLDANRWQQLISTNMLQLRKFYFEYHEYFDDDYKVTPVHHLANQFTNQFWIEKQWKFEISIDNFEIIYSIQPYTNEIFDSKLQLRWTKHLVESLNKSLIRKLDPFLTVFKIARLNVDCSNIPILMLAKLIQKLSYLTNLTVLCLPSCEAENWLNKKHRIVRLSQKNHSITQVNLHSISDMQQVQFVLCLCPFVEYLTMNCTDGIDLTSLVKLIFQTNHTCIEYLKQLCLIVPLVRDELTQNLWRMVNSCRCNFAIKYINKIIYFQRNL</sequence>
<feature type="domain" description="F-box" evidence="1">
    <location>
        <begin position="5"/>
        <end position="52"/>
    </location>
</feature>
<dbReference type="SUPFAM" id="SSF81383">
    <property type="entry name" value="F-box domain"/>
    <property type="match status" value="1"/>
</dbReference>
<dbReference type="EMBL" id="CAJNOJ010000148">
    <property type="protein sequence ID" value="CAF1200025.1"/>
    <property type="molecule type" value="Genomic_DNA"/>
</dbReference>
<dbReference type="PROSITE" id="PS50181">
    <property type="entry name" value="FBOX"/>
    <property type="match status" value="1"/>
</dbReference>
<name>A0A815ZM41_ADIRI</name>
<dbReference type="AlphaFoldDB" id="A0A815ZM41"/>
<dbReference type="OrthoDB" id="10057096at2759"/>
<keyword evidence="4" id="KW-1185">Reference proteome</keyword>
<protein>
    <recommendedName>
        <fullName evidence="1">F-box domain-containing protein</fullName>
    </recommendedName>
</protein>
<evidence type="ECO:0000259" key="1">
    <source>
        <dbReference type="PROSITE" id="PS50181"/>
    </source>
</evidence>
<dbReference type="Proteomes" id="UP000663852">
    <property type="component" value="Unassembled WGS sequence"/>
</dbReference>
<proteinExistence type="predicted"/>
<dbReference type="InterPro" id="IPR036047">
    <property type="entry name" value="F-box-like_dom_sf"/>
</dbReference>
<accession>A0A815ZM41</accession>
<organism evidence="3 4">
    <name type="scientific">Adineta ricciae</name>
    <name type="common">Rotifer</name>
    <dbReference type="NCBI Taxonomy" id="249248"/>
    <lineage>
        <taxon>Eukaryota</taxon>
        <taxon>Metazoa</taxon>
        <taxon>Spiralia</taxon>
        <taxon>Gnathifera</taxon>
        <taxon>Rotifera</taxon>
        <taxon>Eurotatoria</taxon>
        <taxon>Bdelloidea</taxon>
        <taxon>Adinetida</taxon>
        <taxon>Adinetidae</taxon>
        <taxon>Adineta</taxon>
    </lineage>
</organism>
<comment type="caution">
    <text evidence="3">The sequence shown here is derived from an EMBL/GenBank/DDBJ whole genome shotgun (WGS) entry which is preliminary data.</text>
</comment>
<evidence type="ECO:0000313" key="4">
    <source>
        <dbReference type="Proteomes" id="UP000663828"/>
    </source>
</evidence>
<evidence type="ECO:0000313" key="3">
    <source>
        <dbReference type="EMBL" id="CAF1584956.1"/>
    </source>
</evidence>
<gene>
    <name evidence="2" type="ORF">EDS130_LOCUS25312</name>
    <name evidence="3" type="ORF">XAT740_LOCUS45923</name>
</gene>
<dbReference type="Proteomes" id="UP000663828">
    <property type="component" value="Unassembled WGS sequence"/>
</dbReference>
<dbReference type="EMBL" id="CAJNOR010006077">
    <property type="protein sequence ID" value="CAF1584956.1"/>
    <property type="molecule type" value="Genomic_DNA"/>
</dbReference>
<reference evidence="3" key="1">
    <citation type="submission" date="2021-02" db="EMBL/GenBank/DDBJ databases">
        <authorList>
            <person name="Nowell W R."/>
        </authorList>
    </citation>
    <scope>NUCLEOTIDE SEQUENCE</scope>
</reference>